<dbReference type="GO" id="GO:0006376">
    <property type="term" value="P:mRNA splice site recognition"/>
    <property type="evidence" value="ECO:0007669"/>
    <property type="project" value="TreeGrafter"/>
</dbReference>
<dbReference type="PANTHER" id="PTHR47640:SF10">
    <property type="entry name" value="TRNA SELENOCYSTEINE 1-ASSOCIATED PROTEIN 1-RELATED"/>
    <property type="match status" value="1"/>
</dbReference>
<evidence type="ECO:0000256" key="4">
    <source>
        <dbReference type="SAM" id="MobiDB-lite"/>
    </source>
</evidence>
<organism evidence="6 7">
    <name type="scientific">Synchytrium endobioticum</name>
    <dbReference type="NCBI Taxonomy" id="286115"/>
    <lineage>
        <taxon>Eukaryota</taxon>
        <taxon>Fungi</taxon>
        <taxon>Fungi incertae sedis</taxon>
        <taxon>Chytridiomycota</taxon>
        <taxon>Chytridiomycota incertae sedis</taxon>
        <taxon>Chytridiomycetes</taxon>
        <taxon>Synchytriales</taxon>
        <taxon>Synchytriaceae</taxon>
        <taxon>Synchytrium</taxon>
    </lineage>
</organism>
<dbReference type="Pfam" id="PF00076">
    <property type="entry name" value="RRM_1"/>
    <property type="match status" value="3"/>
</dbReference>
<dbReference type="Proteomes" id="UP000317494">
    <property type="component" value="Unassembled WGS sequence"/>
</dbReference>
<evidence type="ECO:0000256" key="1">
    <source>
        <dbReference type="ARBA" id="ARBA00022737"/>
    </source>
</evidence>
<dbReference type="CDD" id="cd12346">
    <property type="entry name" value="RRM3_NGR1_NAM8_like"/>
    <property type="match status" value="1"/>
</dbReference>
<dbReference type="GO" id="GO:0003729">
    <property type="term" value="F:mRNA binding"/>
    <property type="evidence" value="ECO:0007669"/>
    <property type="project" value="InterPro"/>
</dbReference>
<keyword evidence="1" id="KW-0677">Repeat</keyword>
<dbReference type="PANTHER" id="PTHR47640">
    <property type="entry name" value="TRNA SELENOCYSTEINE 1-ASSOCIATED PROTEIN 1-RELATED-RELATED"/>
    <property type="match status" value="1"/>
</dbReference>
<gene>
    <name evidence="6" type="ORF">SeMB42_g07898</name>
</gene>
<dbReference type="SUPFAM" id="SSF54928">
    <property type="entry name" value="RNA-binding domain, RBD"/>
    <property type="match status" value="2"/>
</dbReference>
<dbReference type="CDD" id="cd12345">
    <property type="entry name" value="RRM2_SECp43_like"/>
    <property type="match status" value="1"/>
</dbReference>
<dbReference type="Gene3D" id="3.30.70.330">
    <property type="match status" value="3"/>
</dbReference>
<dbReference type="GO" id="GO:0005829">
    <property type="term" value="C:cytosol"/>
    <property type="evidence" value="ECO:0007669"/>
    <property type="project" value="TreeGrafter"/>
</dbReference>
<dbReference type="InterPro" id="IPR050825">
    <property type="entry name" value="RBM42_RBP45_47-like"/>
</dbReference>
<dbReference type="AlphaFoldDB" id="A0A507BSD0"/>
<evidence type="ECO:0000256" key="2">
    <source>
        <dbReference type="ARBA" id="ARBA00022884"/>
    </source>
</evidence>
<dbReference type="InterPro" id="IPR012677">
    <property type="entry name" value="Nucleotide-bd_a/b_plait_sf"/>
</dbReference>
<dbReference type="PROSITE" id="PS50102">
    <property type="entry name" value="RRM"/>
    <property type="match status" value="3"/>
</dbReference>
<reference evidence="6 7" key="1">
    <citation type="journal article" date="2019" name="Sci. Rep.">
        <title>Comparative genomics of chytrid fungi reveal insights into the obligate biotrophic and pathogenic lifestyle of Synchytrium endobioticum.</title>
        <authorList>
            <person name="van de Vossenberg B.T.L.H."/>
            <person name="Warris S."/>
            <person name="Nguyen H.D.T."/>
            <person name="van Gent-Pelzer M.P.E."/>
            <person name="Joly D.L."/>
            <person name="van de Geest H.C."/>
            <person name="Bonants P.J.M."/>
            <person name="Smith D.S."/>
            <person name="Levesque C.A."/>
            <person name="van der Lee T.A.J."/>
        </authorList>
    </citation>
    <scope>NUCLEOTIDE SEQUENCE [LARGE SCALE GENOMIC DNA]</scope>
    <source>
        <strain evidence="6 7">MB42</strain>
    </source>
</reference>
<evidence type="ECO:0000259" key="5">
    <source>
        <dbReference type="PROSITE" id="PS50102"/>
    </source>
</evidence>
<feature type="domain" description="RRM" evidence="5">
    <location>
        <begin position="227"/>
        <end position="299"/>
    </location>
</feature>
<dbReference type="VEuPathDB" id="FungiDB:SeMB42_g07898"/>
<dbReference type="InterPro" id="IPR000504">
    <property type="entry name" value="RRM_dom"/>
</dbReference>
<accession>A0A507BSD0</accession>
<dbReference type="FunFam" id="3.30.70.330:FF:000159">
    <property type="entry name" value="tRNA selenocysteine 1-associated protein 1"/>
    <property type="match status" value="1"/>
</dbReference>
<evidence type="ECO:0000313" key="7">
    <source>
        <dbReference type="Proteomes" id="UP000317494"/>
    </source>
</evidence>
<evidence type="ECO:0000256" key="3">
    <source>
        <dbReference type="PROSITE-ProRule" id="PRU00176"/>
    </source>
</evidence>
<dbReference type="STRING" id="286115.A0A507BSD0"/>
<dbReference type="SMART" id="SM00360">
    <property type="entry name" value="RRM"/>
    <property type="match status" value="3"/>
</dbReference>
<keyword evidence="7" id="KW-1185">Reference proteome</keyword>
<feature type="region of interest" description="Disordered" evidence="4">
    <location>
        <begin position="170"/>
        <end position="190"/>
    </location>
</feature>
<dbReference type="FunFam" id="3.30.70.330:FF:000227">
    <property type="entry name" value="mRNA binding post-transcriptional regulator"/>
    <property type="match status" value="1"/>
</dbReference>
<comment type="caution">
    <text evidence="6">The sequence shown here is derived from an EMBL/GenBank/DDBJ whole genome shotgun (WGS) entry which is preliminary data.</text>
</comment>
<dbReference type="InterPro" id="IPR035979">
    <property type="entry name" value="RBD_domain_sf"/>
</dbReference>
<sequence>MGNLEPYMDEGWIKSLWYSMGENVNVKMIRDKFTGGNAGYCFVDFGNTQSAAKMLQSLNGTLIPQTNKVFKLNWASGGGVAAASVHDRGPEFSVFVGDLGPEVTDMMLLQTFQSRYASCKSAKVVTDPMTGHTRGYGFVRFSDENDQARALTEMTGIYCGSRPMRVSVATPKAGGQQQQSGSTGGRGVGTMGGMGGAAAGGGGGAGGMTYGAPMQSGYNPFTDPTNTTVFVGGLSSNVTEDDLRTYFGPFGEIQYTKIPPGKGCGFVQFSNRTSAEAAIAQMNGYAIGNSRVRLSWGRANISDKPMPSTGVQQQGWGGAAMAGWNAARPATPYMAVQYGAAAYGGYVAQNAVVPVPAASGPSASSIGGPISGLGSARYEHSPGPSATTPLGSSILPTHIQMEDPLAPVDVNQANESFINGEEAVLSNTELNGDSGSDARGWIVHVRKQAIVTNVKKGNFVKGGDAPICRDLICAVSMSRASYVVIESKKTLAAWT</sequence>
<name>A0A507BSD0_9FUNG</name>
<evidence type="ECO:0000313" key="6">
    <source>
        <dbReference type="EMBL" id="TPX30572.1"/>
    </source>
</evidence>
<proteinExistence type="predicted"/>
<feature type="domain" description="RRM" evidence="5">
    <location>
        <begin position="1"/>
        <end position="77"/>
    </location>
</feature>
<protein>
    <recommendedName>
        <fullName evidence="5">RRM domain-containing protein</fullName>
    </recommendedName>
</protein>
<keyword evidence="2 3" id="KW-0694">RNA-binding</keyword>
<dbReference type="EMBL" id="QEAN01000670">
    <property type="protein sequence ID" value="TPX30572.1"/>
    <property type="molecule type" value="Genomic_DNA"/>
</dbReference>
<feature type="domain" description="RRM" evidence="5">
    <location>
        <begin position="92"/>
        <end position="171"/>
    </location>
</feature>
<dbReference type="FunFam" id="3.30.70.330:FF:000405">
    <property type="entry name" value="polyadenylate-binding protein RBP45"/>
    <property type="match status" value="1"/>
</dbReference>